<evidence type="ECO:0000256" key="8">
    <source>
        <dbReference type="SAM" id="MobiDB-lite"/>
    </source>
</evidence>
<dbReference type="PANTHER" id="PTHR24223:SF443">
    <property type="entry name" value="MULTIDRUG-RESISTANCE LIKE PROTEIN 1, ISOFORM I"/>
    <property type="match status" value="1"/>
</dbReference>
<comment type="subcellular location">
    <subcellularLocation>
        <location evidence="1">Endomembrane system</location>
        <topology evidence="1">Multi-pass membrane protein</topology>
    </subcellularLocation>
</comment>
<dbReference type="InterPro" id="IPR050173">
    <property type="entry name" value="ABC_transporter_C-like"/>
</dbReference>
<feature type="transmembrane region" description="Helical" evidence="9">
    <location>
        <begin position="340"/>
        <end position="365"/>
    </location>
</feature>
<feature type="transmembrane region" description="Helical" evidence="9">
    <location>
        <begin position="37"/>
        <end position="61"/>
    </location>
</feature>
<gene>
    <name evidence="11" type="ORF">AFUS01_LOCUS7794</name>
</gene>
<dbReference type="PANTHER" id="PTHR24223">
    <property type="entry name" value="ATP-BINDING CASSETTE SUB-FAMILY C"/>
    <property type="match status" value="1"/>
</dbReference>
<keyword evidence="3" id="KW-0677">Repeat</keyword>
<organism evidence="11 12">
    <name type="scientific">Allacma fusca</name>
    <dbReference type="NCBI Taxonomy" id="39272"/>
    <lineage>
        <taxon>Eukaryota</taxon>
        <taxon>Metazoa</taxon>
        <taxon>Ecdysozoa</taxon>
        <taxon>Arthropoda</taxon>
        <taxon>Hexapoda</taxon>
        <taxon>Collembola</taxon>
        <taxon>Symphypleona</taxon>
        <taxon>Sminthuridae</taxon>
        <taxon>Allacma</taxon>
    </lineage>
</organism>
<dbReference type="GO" id="GO:0140359">
    <property type="term" value="F:ABC-type transporter activity"/>
    <property type="evidence" value="ECO:0007669"/>
    <property type="project" value="InterPro"/>
</dbReference>
<dbReference type="Pfam" id="PF00664">
    <property type="entry name" value="ABC_membrane"/>
    <property type="match status" value="1"/>
</dbReference>
<feature type="transmembrane region" description="Helical" evidence="9">
    <location>
        <begin position="300"/>
        <end position="320"/>
    </location>
</feature>
<reference evidence="11" key="1">
    <citation type="submission" date="2021-06" db="EMBL/GenBank/DDBJ databases">
        <authorList>
            <person name="Hodson N. C."/>
            <person name="Mongue J. A."/>
            <person name="Jaron S. K."/>
        </authorList>
    </citation>
    <scope>NUCLEOTIDE SEQUENCE</scope>
</reference>
<evidence type="ECO:0000256" key="5">
    <source>
        <dbReference type="ARBA" id="ARBA00022840"/>
    </source>
</evidence>
<feature type="transmembrane region" description="Helical" evidence="9">
    <location>
        <begin position="105"/>
        <end position="124"/>
    </location>
</feature>
<dbReference type="GO" id="GO:0012505">
    <property type="term" value="C:endomembrane system"/>
    <property type="evidence" value="ECO:0007669"/>
    <property type="project" value="UniProtKB-SubCell"/>
</dbReference>
<comment type="caution">
    <text evidence="11">The sequence shown here is derived from an EMBL/GenBank/DDBJ whole genome shotgun (WGS) entry which is preliminary data.</text>
</comment>
<evidence type="ECO:0000313" key="12">
    <source>
        <dbReference type="Proteomes" id="UP000708208"/>
    </source>
</evidence>
<feature type="domain" description="ABC transmembrane type-1" evidence="10">
    <location>
        <begin position="301"/>
        <end position="384"/>
    </location>
</feature>
<dbReference type="AlphaFoldDB" id="A0A8J2JGM1"/>
<evidence type="ECO:0000256" key="4">
    <source>
        <dbReference type="ARBA" id="ARBA00022741"/>
    </source>
</evidence>
<evidence type="ECO:0000256" key="9">
    <source>
        <dbReference type="SAM" id="Phobius"/>
    </source>
</evidence>
<dbReference type="OrthoDB" id="6500128at2759"/>
<accession>A0A8J2JGM1</accession>
<proteinExistence type="predicted"/>
<dbReference type="GO" id="GO:0016020">
    <property type="term" value="C:membrane"/>
    <property type="evidence" value="ECO:0007669"/>
    <property type="project" value="InterPro"/>
</dbReference>
<keyword evidence="12" id="KW-1185">Reference proteome</keyword>
<dbReference type="Proteomes" id="UP000708208">
    <property type="component" value="Unassembled WGS sequence"/>
</dbReference>
<dbReference type="GO" id="GO:0005524">
    <property type="term" value="F:ATP binding"/>
    <property type="evidence" value="ECO:0007669"/>
    <property type="project" value="UniProtKB-KW"/>
</dbReference>
<evidence type="ECO:0000256" key="6">
    <source>
        <dbReference type="ARBA" id="ARBA00022989"/>
    </source>
</evidence>
<dbReference type="EMBL" id="CAJVCH010053222">
    <property type="protein sequence ID" value="CAG7718402.1"/>
    <property type="molecule type" value="Genomic_DNA"/>
</dbReference>
<name>A0A8J2JGM1_9HEXA</name>
<feature type="region of interest" description="Disordered" evidence="8">
    <location>
        <begin position="174"/>
        <end position="193"/>
    </location>
</feature>
<evidence type="ECO:0000313" key="11">
    <source>
        <dbReference type="EMBL" id="CAG7718402.1"/>
    </source>
</evidence>
<keyword evidence="4" id="KW-0547">Nucleotide-binding</keyword>
<evidence type="ECO:0000256" key="2">
    <source>
        <dbReference type="ARBA" id="ARBA00022692"/>
    </source>
</evidence>
<evidence type="ECO:0000256" key="3">
    <source>
        <dbReference type="ARBA" id="ARBA00022737"/>
    </source>
</evidence>
<keyword evidence="5" id="KW-0067">ATP-binding</keyword>
<keyword evidence="2 9" id="KW-0812">Transmembrane</keyword>
<dbReference type="InterPro" id="IPR011527">
    <property type="entry name" value="ABC1_TM_dom"/>
</dbReference>
<evidence type="ECO:0000256" key="7">
    <source>
        <dbReference type="ARBA" id="ARBA00023136"/>
    </source>
</evidence>
<dbReference type="PROSITE" id="PS50929">
    <property type="entry name" value="ABC_TM1F"/>
    <property type="match status" value="1"/>
</dbReference>
<evidence type="ECO:0000259" key="10">
    <source>
        <dbReference type="PROSITE" id="PS50929"/>
    </source>
</evidence>
<keyword evidence="7 9" id="KW-0472">Membrane</keyword>
<protein>
    <recommendedName>
        <fullName evidence="10">ABC transmembrane type-1 domain-containing protein</fullName>
    </recommendedName>
</protein>
<evidence type="ECO:0000256" key="1">
    <source>
        <dbReference type="ARBA" id="ARBA00004127"/>
    </source>
</evidence>
<keyword evidence="6 9" id="KW-1133">Transmembrane helix</keyword>
<sequence>MEFDICRNGILLWFSILGLKQDLIYSAMKLQRGKIPISLLGFLQIGLTCILIILQIIDFSFTFQKSDDIKEKLFPADQAQPATKAVTFALALFLQMFTKRKGIQSSTVLFIFWLLVATCSLPEFTSEIQRLPLENEYNFRKIHALTIMICYPTIVVEFILNCFADRAPVPPLEGCESTKQTESEGNRPCPQKSSSVLNQWTFQWVYPLLWKGYRGTLNFSDLWDLNEEDNTSTVTKRFMKYWKPELEMAKEWNTTVNNKTKELSSKRCNHNKAPVMENNKVKKKTASILPALWKSNRSSIVVSGVLMVIHSLLSFVSPFMLSSLISHVESDGTEESWKGYLYVGAMLIQGFLQTLFFNWHAYLVLLTGMRLRSALTEALYQKSLVISNKSRKGMFYSVAHSDKRIN</sequence>